<dbReference type="InterPro" id="IPR038005">
    <property type="entry name" value="RX-like_CC"/>
</dbReference>
<keyword evidence="7" id="KW-1185">Reference proteome</keyword>
<dbReference type="InterPro" id="IPR041118">
    <property type="entry name" value="Rx_N"/>
</dbReference>
<dbReference type="STRING" id="56857.A0A200QVI5"/>
<dbReference type="Gene3D" id="1.20.5.4130">
    <property type="match status" value="1"/>
</dbReference>
<comment type="caution">
    <text evidence="6">The sequence shown here is derived from an EMBL/GenBank/DDBJ whole genome shotgun (WGS) entry which is preliminary data.</text>
</comment>
<dbReference type="OrthoDB" id="5279713at2759"/>
<protein>
    <submittedName>
        <fullName evidence="6">Leucine-rich repeat</fullName>
    </submittedName>
</protein>
<name>A0A200QVI5_MACCD</name>
<gene>
    <name evidence="6" type="ORF">BVC80_1361g3</name>
</gene>
<evidence type="ECO:0000313" key="6">
    <source>
        <dbReference type="EMBL" id="OVA14454.1"/>
    </source>
</evidence>
<keyword evidence="1" id="KW-0677">Repeat</keyword>
<keyword evidence="2" id="KW-0547">Nucleotide-binding</keyword>
<evidence type="ECO:0000256" key="1">
    <source>
        <dbReference type="ARBA" id="ARBA00022737"/>
    </source>
</evidence>
<dbReference type="GO" id="GO:0006952">
    <property type="term" value="P:defense response"/>
    <property type="evidence" value="ECO:0007669"/>
    <property type="project" value="UniProtKB-KW"/>
</dbReference>
<dbReference type="CDD" id="cd14798">
    <property type="entry name" value="RX-CC_like"/>
    <property type="match status" value="1"/>
</dbReference>
<evidence type="ECO:0000313" key="7">
    <source>
        <dbReference type="Proteomes" id="UP000195402"/>
    </source>
</evidence>
<evidence type="ECO:0000256" key="3">
    <source>
        <dbReference type="ARBA" id="ARBA00022821"/>
    </source>
</evidence>
<dbReference type="GO" id="GO:0000166">
    <property type="term" value="F:nucleotide binding"/>
    <property type="evidence" value="ECO:0007669"/>
    <property type="project" value="UniProtKB-KW"/>
</dbReference>
<dbReference type="EMBL" id="MVGT01001041">
    <property type="protein sequence ID" value="OVA14454.1"/>
    <property type="molecule type" value="Genomic_DNA"/>
</dbReference>
<feature type="domain" description="Disease resistance N-terminal" evidence="4">
    <location>
        <begin position="8"/>
        <end position="98"/>
    </location>
</feature>
<reference evidence="6 7" key="1">
    <citation type="journal article" date="2017" name="Mol. Plant">
        <title>The Genome of Medicinal Plant Macleaya cordata Provides New Insights into Benzylisoquinoline Alkaloids Metabolism.</title>
        <authorList>
            <person name="Liu X."/>
            <person name="Liu Y."/>
            <person name="Huang P."/>
            <person name="Ma Y."/>
            <person name="Qing Z."/>
            <person name="Tang Q."/>
            <person name="Cao H."/>
            <person name="Cheng P."/>
            <person name="Zheng Y."/>
            <person name="Yuan Z."/>
            <person name="Zhou Y."/>
            <person name="Liu J."/>
            <person name="Tang Z."/>
            <person name="Zhuo Y."/>
            <person name="Zhang Y."/>
            <person name="Yu L."/>
            <person name="Huang J."/>
            <person name="Yang P."/>
            <person name="Peng Q."/>
            <person name="Zhang J."/>
            <person name="Jiang W."/>
            <person name="Zhang Z."/>
            <person name="Lin K."/>
            <person name="Ro D.K."/>
            <person name="Chen X."/>
            <person name="Xiong X."/>
            <person name="Shang Y."/>
            <person name="Huang S."/>
            <person name="Zeng J."/>
        </authorList>
    </citation>
    <scope>NUCLEOTIDE SEQUENCE [LARGE SCALE GENOMIC DNA]</scope>
    <source>
        <strain evidence="7">cv. BLH2017</strain>
        <tissue evidence="6">Root</tissue>
    </source>
</reference>
<evidence type="ECO:0000259" key="5">
    <source>
        <dbReference type="Pfam" id="PF25019"/>
    </source>
</evidence>
<dbReference type="PANTHER" id="PTHR47186">
    <property type="entry name" value="LEUCINE-RICH REPEAT-CONTAINING PROTEIN 57"/>
    <property type="match status" value="1"/>
</dbReference>
<dbReference type="Pfam" id="PF18052">
    <property type="entry name" value="Rx_N"/>
    <property type="match status" value="1"/>
</dbReference>
<evidence type="ECO:0000256" key="2">
    <source>
        <dbReference type="ARBA" id="ARBA00022741"/>
    </source>
</evidence>
<dbReference type="Pfam" id="PF25019">
    <property type="entry name" value="LRR_R13L1-DRL21"/>
    <property type="match status" value="1"/>
</dbReference>
<sequence>MADALTAFLVDQLGSVIKQEIEHEVRLVVGVRKEVEKLKKTFKVIQTVLNDAEQRQMNEESVKLWLEEFKNVAYDIEDVLDEWRMEILSSQIEGLDDDDDDDGSKQIMKKKTLNLEWCRGLRKLPKGMSRMINLRHLNISGTDNLEYLPEGIGRLKSLQTLTKFVVGGGASGGEYQIRELQNLNFLQGFIEITGLGRLKTEDEASKAELQKKQRLSHLLLDFNSRIAWGPPTSSELEEIDHRKLLGFEIPKLDDKQYSVIPSTLSGEVTHISREFYGIGSGRVNNLTAFLKLTELYIYNMPKLEELDLGVVAEEEEEGNKVNKVKAAAGSRDNTIIIMPCLTLLEIRRCSKLKRLRVLTKLPSLQTLSLRDCSSLSQLPISPNLTTLEIQNSIVLPQGIAQLKELQCLDLSGIDNLTCIPEYVQNLTKLQQLTIEGCPDQLTQRCRKDEGEDWNIISHIPNININGEKIQIQQR</sequence>
<dbReference type="Proteomes" id="UP000195402">
    <property type="component" value="Unassembled WGS sequence"/>
</dbReference>
<dbReference type="SUPFAM" id="SSF52058">
    <property type="entry name" value="L domain-like"/>
    <property type="match status" value="1"/>
</dbReference>
<dbReference type="Gene3D" id="3.80.10.10">
    <property type="entry name" value="Ribonuclease Inhibitor"/>
    <property type="match status" value="2"/>
</dbReference>
<evidence type="ECO:0000259" key="4">
    <source>
        <dbReference type="Pfam" id="PF18052"/>
    </source>
</evidence>
<dbReference type="InterPro" id="IPR032675">
    <property type="entry name" value="LRR_dom_sf"/>
</dbReference>
<dbReference type="InParanoid" id="A0A200QVI5"/>
<dbReference type="InterPro" id="IPR056789">
    <property type="entry name" value="LRR_R13L1-DRL21"/>
</dbReference>
<feature type="domain" description="R13L1/DRL21-like LRR repeat region" evidence="5">
    <location>
        <begin position="177"/>
        <end position="226"/>
    </location>
</feature>
<organism evidence="6 7">
    <name type="scientific">Macleaya cordata</name>
    <name type="common">Five-seeded plume-poppy</name>
    <name type="synonym">Bocconia cordata</name>
    <dbReference type="NCBI Taxonomy" id="56857"/>
    <lineage>
        <taxon>Eukaryota</taxon>
        <taxon>Viridiplantae</taxon>
        <taxon>Streptophyta</taxon>
        <taxon>Embryophyta</taxon>
        <taxon>Tracheophyta</taxon>
        <taxon>Spermatophyta</taxon>
        <taxon>Magnoliopsida</taxon>
        <taxon>Ranunculales</taxon>
        <taxon>Papaveraceae</taxon>
        <taxon>Papaveroideae</taxon>
        <taxon>Macleaya</taxon>
    </lineage>
</organism>
<dbReference type="AlphaFoldDB" id="A0A200QVI5"/>
<accession>A0A200QVI5</accession>
<keyword evidence="3" id="KW-0611">Plant defense</keyword>
<proteinExistence type="predicted"/>
<dbReference type="OMA" id="HIPNICI"/>